<evidence type="ECO:0000313" key="4">
    <source>
        <dbReference type="Proteomes" id="UP001431209"/>
    </source>
</evidence>
<feature type="compositionally biased region" description="Basic residues" evidence="1">
    <location>
        <begin position="128"/>
        <end position="146"/>
    </location>
</feature>
<proteinExistence type="predicted"/>
<evidence type="ECO:0000259" key="2">
    <source>
        <dbReference type="Pfam" id="PF13087"/>
    </source>
</evidence>
<dbReference type="InterPro" id="IPR047187">
    <property type="entry name" value="SF1_C_Upf1"/>
</dbReference>
<gene>
    <name evidence="3" type="ORF">AKO1_002082</name>
</gene>
<evidence type="ECO:0000313" key="3">
    <source>
        <dbReference type="EMBL" id="KAL0487191.1"/>
    </source>
</evidence>
<dbReference type="Proteomes" id="UP001431209">
    <property type="component" value="Unassembled WGS sequence"/>
</dbReference>
<dbReference type="Gene3D" id="3.40.50.300">
    <property type="entry name" value="P-loop containing nucleotide triphosphate hydrolases"/>
    <property type="match status" value="1"/>
</dbReference>
<dbReference type="Pfam" id="PF13087">
    <property type="entry name" value="AAA_12"/>
    <property type="match status" value="1"/>
</dbReference>
<keyword evidence="4" id="KW-1185">Reference proteome</keyword>
<comment type="caution">
    <text evidence="3">The sequence shown here is derived from an EMBL/GenBank/DDBJ whole genome shotgun (WGS) entry which is preliminary data.</text>
</comment>
<dbReference type="PANTHER" id="PTHR10887">
    <property type="entry name" value="DNA2/NAM7 HELICASE FAMILY"/>
    <property type="match status" value="1"/>
</dbReference>
<reference evidence="3 4" key="1">
    <citation type="submission" date="2024-03" db="EMBL/GenBank/DDBJ databases">
        <title>The Acrasis kona genome and developmental transcriptomes reveal deep origins of eukaryotic multicellular pathways.</title>
        <authorList>
            <person name="Sheikh S."/>
            <person name="Fu C.-J."/>
            <person name="Brown M.W."/>
            <person name="Baldauf S.L."/>
        </authorList>
    </citation>
    <scope>NUCLEOTIDE SEQUENCE [LARGE SCALE GENOMIC DNA]</scope>
    <source>
        <strain evidence="3 4">ATCC MYA-3509</strain>
    </source>
</reference>
<feature type="compositionally biased region" description="Acidic residues" evidence="1">
    <location>
        <begin position="315"/>
        <end position="329"/>
    </location>
</feature>
<protein>
    <recommendedName>
        <fullName evidence="2">DNA2/NAM7 helicase-like C-terminal domain-containing protein</fullName>
    </recommendedName>
</protein>
<name>A0AAW2ZER7_9EUKA</name>
<feature type="domain" description="DNA2/NAM7 helicase-like C-terminal" evidence="2">
    <location>
        <begin position="7"/>
        <end position="61"/>
    </location>
</feature>
<evidence type="ECO:0000256" key="1">
    <source>
        <dbReference type="SAM" id="MobiDB-lite"/>
    </source>
</evidence>
<accession>A0AAW2ZER7</accession>
<dbReference type="InterPro" id="IPR027417">
    <property type="entry name" value="P-loop_NTPase"/>
</dbReference>
<dbReference type="AlphaFoldDB" id="A0AAW2ZER7"/>
<dbReference type="InterPro" id="IPR041679">
    <property type="entry name" value="DNA2/NAM7-like_C"/>
</dbReference>
<feature type="compositionally biased region" description="Acidic residues" evidence="1">
    <location>
        <begin position="151"/>
        <end position="175"/>
    </location>
</feature>
<dbReference type="SUPFAM" id="SSF52540">
    <property type="entry name" value="P-loop containing nucleoside triphosphate hydrolases"/>
    <property type="match status" value="1"/>
</dbReference>
<dbReference type="EMBL" id="JAOPGA020001315">
    <property type="protein sequence ID" value="KAL0487191.1"/>
    <property type="molecule type" value="Genomic_DNA"/>
</dbReference>
<dbReference type="PANTHER" id="PTHR10887:SF495">
    <property type="entry name" value="HELICASE SENATAXIN ISOFORM X1-RELATED"/>
    <property type="match status" value="1"/>
</dbReference>
<feature type="compositionally biased region" description="Basic and acidic residues" evidence="1">
    <location>
        <begin position="330"/>
        <end position="341"/>
    </location>
</feature>
<feature type="region of interest" description="Disordered" evidence="1">
    <location>
        <begin position="126"/>
        <end position="185"/>
    </location>
</feature>
<organism evidence="3 4">
    <name type="scientific">Acrasis kona</name>
    <dbReference type="NCBI Taxonomy" id="1008807"/>
    <lineage>
        <taxon>Eukaryota</taxon>
        <taxon>Discoba</taxon>
        <taxon>Heterolobosea</taxon>
        <taxon>Tetramitia</taxon>
        <taxon>Eutetramitia</taxon>
        <taxon>Acrasidae</taxon>
        <taxon>Acrasis</taxon>
    </lineage>
</organism>
<dbReference type="InterPro" id="IPR045055">
    <property type="entry name" value="DNA2/NAM7-like"/>
</dbReference>
<dbReference type="CDD" id="cd18808">
    <property type="entry name" value="SF1_C_Upf1"/>
    <property type="match status" value="1"/>
</dbReference>
<sequence>MVKNEIKGVKVSTVDAFQGGEREIIILSCVRTSKSVFIENKKRLNVALTRARCHLIIVCHKDALMQSDVYRYVVDQVKYETNGIIDSQILYQNKNFYFLSKSLFSDNDPEEDARLEQAYDDDHNTLRLVKKKKKATPPKKKKKSARKNMFIDDEADENEEEEEEDVTSEQEEEVIQQDHDDIRFRPKKNANKKIIKKITNKEEGEDDFDFDNVFDGEEINVLSGVDVESDQDETISDHYLKRKRQIVDDDEIMDQQVVSVTKEPTTKKKKSMILSDDDMDEDMERAGDIIDFDFGSDRMDESSDQDLKSKKQLVVDDDPEEQVNVDDELKDVGPKEKKQVDDDLNNSFQSDGVLGEFGIEMPTNDLDALDF</sequence>
<feature type="compositionally biased region" description="Basic and acidic residues" evidence="1">
    <location>
        <begin position="295"/>
        <end position="309"/>
    </location>
</feature>
<feature type="region of interest" description="Disordered" evidence="1">
    <location>
        <begin position="256"/>
        <end position="371"/>
    </location>
</feature>